<protein>
    <submittedName>
        <fullName evidence="2">Uncharacterized protein YbjT (DUF2867 family)</fullName>
    </submittedName>
</protein>
<dbReference type="PANTHER" id="PTHR14097">
    <property type="entry name" value="OXIDOREDUCTASE HTATIP2"/>
    <property type="match status" value="1"/>
</dbReference>
<gene>
    <name evidence="2" type="ORF">F4556_000240</name>
</gene>
<dbReference type="EMBL" id="JACHJR010000001">
    <property type="protein sequence ID" value="MBB4944705.1"/>
    <property type="molecule type" value="Genomic_DNA"/>
</dbReference>
<evidence type="ECO:0000259" key="1">
    <source>
        <dbReference type="Pfam" id="PF13460"/>
    </source>
</evidence>
<sequence length="231" mass="25707">MNVLLFGATGMVGQGVLRECLLDDRVDSVRAVVRAPLDTTHPKLTAIVHRDFTDFTALAGEFEDVDACFYCLGVTSAGKGEDEYRRITHDYTLAAAHALPANPSLTFVFVSGEGTDSTEHGRSMWARVKGRTENELLGMDFHAYMFRPGYIHAMHGERSRTPAYRWIYPVVSRLYPLLRRVMPDKVTTTENIGRAMIAVTGWNGTGEHILRSPEINRIADAPAQGDPKERP</sequence>
<dbReference type="Gene3D" id="3.40.50.720">
    <property type="entry name" value="NAD(P)-binding Rossmann-like Domain"/>
    <property type="match status" value="1"/>
</dbReference>
<name>A0A7W7S6B9_9ACTN</name>
<organism evidence="2 3">
    <name type="scientific">Kitasatospora gansuensis</name>
    <dbReference type="NCBI Taxonomy" id="258050"/>
    <lineage>
        <taxon>Bacteria</taxon>
        <taxon>Bacillati</taxon>
        <taxon>Actinomycetota</taxon>
        <taxon>Actinomycetes</taxon>
        <taxon>Kitasatosporales</taxon>
        <taxon>Streptomycetaceae</taxon>
        <taxon>Kitasatospora</taxon>
    </lineage>
</organism>
<evidence type="ECO:0000313" key="2">
    <source>
        <dbReference type="EMBL" id="MBB4944705.1"/>
    </source>
</evidence>
<accession>A0A7W7S6B9</accession>
<comment type="caution">
    <text evidence="2">The sequence shown here is derived from an EMBL/GenBank/DDBJ whole genome shotgun (WGS) entry which is preliminary data.</text>
</comment>
<feature type="domain" description="NAD(P)-binding" evidence="1">
    <location>
        <begin position="7"/>
        <end position="121"/>
    </location>
</feature>
<dbReference type="AlphaFoldDB" id="A0A7W7S6B9"/>
<reference evidence="2 3" key="1">
    <citation type="submission" date="2020-08" db="EMBL/GenBank/DDBJ databases">
        <title>Sequencing the genomes of 1000 actinobacteria strains.</title>
        <authorList>
            <person name="Klenk H.-P."/>
        </authorList>
    </citation>
    <scope>NUCLEOTIDE SEQUENCE [LARGE SCALE GENOMIC DNA]</scope>
    <source>
        <strain evidence="2 3">DSM 44786</strain>
    </source>
</reference>
<dbReference type="Proteomes" id="UP000573327">
    <property type="component" value="Unassembled WGS sequence"/>
</dbReference>
<dbReference type="InterPro" id="IPR016040">
    <property type="entry name" value="NAD(P)-bd_dom"/>
</dbReference>
<dbReference type="RefSeq" id="WP_184910835.1">
    <property type="nucleotide sequence ID" value="NZ_JACHJR010000001.1"/>
</dbReference>
<proteinExistence type="predicted"/>
<dbReference type="PANTHER" id="PTHR14097:SF8">
    <property type="entry name" value="NAD(P)-BINDING DOMAIN-CONTAINING PROTEIN"/>
    <property type="match status" value="1"/>
</dbReference>
<keyword evidence="3" id="KW-1185">Reference proteome</keyword>
<dbReference type="Pfam" id="PF13460">
    <property type="entry name" value="NAD_binding_10"/>
    <property type="match status" value="1"/>
</dbReference>
<dbReference type="InterPro" id="IPR036291">
    <property type="entry name" value="NAD(P)-bd_dom_sf"/>
</dbReference>
<evidence type="ECO:0000313" key="3">
    <source>
        <dbReference type="Proteomes" id="UP000573327"/>
    </source>
</evidence>
<dbReference type="SUPFAM" id="SSF51735">
    <property type="entry name" value="NAD(P)-binding Rossmann-fold domains"/>
    <property type="match status" value="1"/>
</dbReference>